<dbReference type="Pfam" id="PF02616">
    <property type="entry name" value="SMC_ScpA"/>
    <property type="match status" value="1"/>
</dbReference>
<dbReference type="InterPro" id="IPR023093">
    <property type="entry name" value="ScpA-like_C"/>
</dbReference>
<organism evidence="3 4">
    <name type="scientific">Hydrococcus rivularis NIES-593</name>
    <dbReference type="NCBI Taxonomy" id="1921803"/>
    <lineage>
        <taxon>Bacteria</taxon>
        <taxon>Bacillati</taxon>
        <taxon>Cyanobacteriota</taxon>
        <taxon>Cyanophyceae</taxon>
        <taxon>Pleurocapsales</taxon>
        <taxon>Hydrococcaceae</taxon>
        <taxon>Hydrococcus</taxon>
    </lineage>
</organism>
<dbReference type="GO" id="GO:0007059">
    <property type="term" value="P:chromosome segregation"/>
    <property type="evidence" value="ECO:0007669"/>
    <property type="project" value="UniProtKB-KW"/>
</dbReference>
<comment type="caution">
    <text evidence="3">The sequence shown here is derived from an EMBL/GenBank/DDBJ whole genome shotgun (WGS) entry which is preliminary data.</text>
</comment>
<gene>
    <name evidence="3" type="ORF">NIES593_04830</name>
</gene>
<dbReference type="EMBL" id="MRCB01000003">
    <property type="protein sequence ID" value="OKH25659.1"/>
    <property type="molecule type" value="Genomic_DNA"/>
</dbReference>
<sequence>MITPAQEAIATLIELAQNGEINPWDVPAIDIIDRFLRELGLPDEIDAVRGQANLPKFGQAFLWASMLVLLKADTLASLEADEEDIVPEELELLLEEENSQRSLPRDLERHIRRRASAPPLRKRRVTLQELIAQIEQIAAELEKVSDSAAVVERSRPQSRREAIRTIAQLAHQENLTELASQLEQFLTFELPQLAPEKTQIELEELLNWWAQSSLNDARAMGETPKAKDKVGVFWALLLLCSQSKVELSQAEFYQDLTIQVVR</sequence>
<evidence type="ECO:0000256" key="2">
    <source>
        <dbReference type="ARBA" id="ARBA00044777"/>
    </source>
</evidence>
<dbReference type="PANTHER" id="PTHR33969:SF2">
    <property type="entry name" value="SEGREGATION AND CONDENSATION PROTEIN A"/>
    <property type="match status" value="1"/>
</dbReference>
<dbReference type="PANTHER" id="PTHR33969">
    <property type="entry name" value="SEGREGATION AND CONDENSATION PROTEIN A"/>
    <property type="match status" value="1"/>
</dbReference>
<proteinExistence type="predicted"/>
<name>A0A1U7HQ19_9CYAN</name>
<keyword evidence="4" id="KW-1185">Reference proteome</keyword>
<dbReference type="InterPro" id="IPR003768">
    <property type="entry name" value="ScpA"/>
</dbReference>
<dbReference type="Gene3D" id="1.10.10.580">
    <property type="entry name" value="Structural maintenance of chromosome 1. Chain E"/>
    <property type="match status" value="1"/>
</dbReference>
<protein>
    <recommendedName>
        <fullName evidence="2">Segregation and condensation protein A</fullName>
    </recommendedName>
</protein>
<evidence type="ECO:0000313" key="4">
    <source>
        <dbReference type="Proteomes" id="UP000186868"/>
    </source>
</evidence>
<dbReference type="AlphaFoldDB" id="A0A1U7HQ19"/>
<accession>A0A1U7HQ19</accession>
<reference evidence="3 4" key="1">
    <citation type="submission" date="2016-11" db="EMBL/GenBank/DDBJ databases">
        <title>Draft Genome Sequences of Nine Cyanobacterial Strains from Diverse Habitats.</title>
        <authorList>
            <person name="Zhu T."/>
            <person name="Hou S."/>
            <person name="Lu X."/>
            <person name="Hess W.R."/>
        </authorList>
    </citation>
    <scope>NUCLEOTIDE SEQUENCE [LARGE SCALE GENOMIC DNA]</scope>
    <source>
        <strain evidence="3 4">NIES-593</strain>
    </source>
</reference>
<dbReference type="Proteomes" id="UP000186868">
    <property type="component" value="Unassembled WGS sequence"/>
</dbReference>
<dbReference type="STRING" id="1921803.NIES593_04830"/>
<evidence type="ECO:0000256" key="1">
    <source>
        <dbReference type="ARBA" id="ARBA00022829"/>
    </source>
</evidence>
<evidence type="ECO:0000313" key="3">
    <source>
        <dbReference type="EMBL" id="OKH25659.1"/>
    </source>
</evidence>
<keyword evidence="1" id="KW-0159">Chromosome partition</keyword>